<feature type="compositionally biased region" description="Basic residues" evidence="6">
    <location>
        <begin position="111"/>
        <end position="133"/>
    </location>
</feature>
<accession>A0A1F5Z2X9</accession>
<keyword evidence="2 4" id="KW-0689">Ribosomal protein</keyword>
<dbReference type="GO" id="GO:0019843">
    <property type="term" value="F:rRNA binding"/>
    <property type="evidence" value="ECO:0007669"/>
    <property type="project" value="UniProtKB-UniRule"/>
</dbReference>
<comment type="function">
    <text evidence="4 5">This protein binds to 23S rRNA in the presence of protein L20.</text>
</comment>
<evidence type="ECO:0000256" key="1">
    <source>
        <dbReference type="ARBA" id="ARBA00008563"/>
    </source>
</evidence>
<feature type="region of interest" description="Disordered" evidence="6">
    <location>
        <begin position="110"/>
        <end position="133"/>
    </location>
</feature>
<keyword evidence="4 5" id="KW-0694">RNA-binding</keyword>
<evidence type="ECO:0000313" key="7">
    <source>
        <dbReference type="EMBL" id="OGG06527.1"/>
    </source>
</evidence>
<dbReference type="AlphaFoldDB" id="A0A1F5Z2X9"/>
<evidence type="ECO:0000256" key="4">
    <source>
        <dbReference type="HAMAP-Rule" id="MF_01363"/>
    </source>
</evidence>
<reference evidence="7 8" key="1">
    <citation type="journal article" date="2016" name="Nat. Commun.">
        <title>Thousands of microbial genomes shed light on interconnected biogeochemical processes in an aquifer system.</title>
        <authorList>
            <person name="Anantharaman K."/>
            <person name="Brown C.T."/>
            <person name="Hug L.A."/>
            <person name="Sharon I."/>
            <person name="Castelle C.J."/>
            <person name="Probst A.J."/>
            <person name="Thomas B.C."/>
            <person name="Singh A."/>
            <person name="Wilkins M.J."/>
            <person name="Karaoz U."/>
            <person name="Brodie E.L."/>
            <person name="Williams K.H."/>
            <person name="Hubbard S.S."/>
            <person name="Banfield J.F."/>
        </authorList>
    </citation>
    <scope>NUCLEOTIDE SEQUENCE [LARGE SCALE GENOMIC DNA]</scope>
</reference>
<evidence type="ECO:0000256" key="6">
    <source>
        <dbReference type="SAM" id="MobiDB-lite"/>
    </source>
</evidence>
<dbReference type="GO" id="GO:0005737">
    <property type="term" value="C:cytoplasm"/>
    <property type="evidence" value="ECO:0007669"/>
    <property type="project" value="UniProtKB-ARBA"/>
</dbReference>
<dbReference type="GO" id="GO:0003735">
    <property type="term" value="F:structural constituent of ribosome"/>
    <property type="evidence" value="ECO:0007669"/>
    <property type="project" value="InterPro"/>
</dbReference>
<dbReference type="InterPro" id="IPR028909">
    <property type="entry name" value="bL21-like"/>
</dbReference>
<evidence type="ECO:0000256" key="2">
    <source>
        <dbReference type="ARBA" id="ARBA00022980"/>
    </source>
</evidence>
<dbReference type="InterPro" id="IPR036164">
    <property type="entry name" value="bL21-like_sf"/>
</dbReference>
<sequence>MKYAVVKSGGKQYVVSEGNTVTIDKVDGEVGKNYRFDEVMLLRNEEVVLIGTPFLENVQVSGKVEKQYQGKKLHVMKFKAKVNYRRKIGFRPQLTDISVEKISSEREAAKIKTKTKPVKKAVSKKTKSSVKNS</sequence>
<proteinExistence type="inferred from homology"/>
<dbReference type="EMBL" id="MFJF01000015">
    <property type="protein sequence ID" value="OGG06527.1"/>
    <property type="molecule type" value="Genomic_DNA"/>
</dbReference>
<dbReference type="PANTHER" id="PTHR21349">
    <property type="entry name" value="50S RIBOSOMAL PROTEIN L21"/>
    <property type="match status" value="1"/>
</dbReference>
<organism evidence="7 8">
    <name type="scientific">Candidatus Gottesmanbacteria bacterium RIFCSPHIGHO2_01_FULL_40_15</name>
    <dbReference type="NCBI Taxonomy" id="1798376"/>
    <lineage>
        <taxon>Bacteria</taxon>
        <taxon>Candidatus Gottesmaniibacteriota</taxon>
    </lineage>
</organism>
<dbReference type="PANTHER" id="PTHR21349:SF0">
    <property type="entry name" value="LARGE RIBOSOMAL SUBUNIT PROTEIN BL21M"/>
    <property type="match status" value="1"/>
</dbReference>
<dbReference type="Proteomes" id="UP000177354">
    <property type="component" value="Unassembled WGS sequence"/>
</dbReference>
<dbReference type="InterPro" id="IPR001787">
    <property type="entry name" value="Ribosomal_bL21"/>
</dbReference>
<dbReference type="GO" id="GO:0005840">
    <property type="term" value="C:ribosome"/>
    <property type="evidence" value="ECO:0007669"/>
    <property type="project" value="UniProtKB-KW"/>
</dbReference>
<comment type="subunit">
    <text evidence="4">Part of the 50S ribosomal subunit. Contacts protein L20.</text>
</comment>
<evidence type="ECO:0000313" key="8">
    <source>
        <dbReference type="Proteomes" id="UP000177354"/>
    </source>
</evidence>
<comment type="similarity">
    <text evidence="1 4 5">Belongs to the bacterial ribosomal protein bL21 family.</text>
</comment>
<dbReference type="HAMAP" id="MF_01363">
    <property type="entry name" value="Ribosomal_bL21"/>
    <property type="match status" value="1"/>
</dbReference>
<dbReference type="GO" id="GO:1990904">
    <property type="term" value="C:ribonucleoprotein complex"/>
    <property type="evidence" value="ECO:0007669"/>
    <property type="project" value="UniProtKB-KW"/>
</dbReference>
<dbReference type="GO" id="GO:0006412">
    <property type="term" value="P:translation"/>
    <property type="evidence" value="ECO:0007669"/>
    <property type="project" value="UniProtKB-UniRule"/>
</dbReference>
<keyword evidence="3 4" id="KW-0687">Ribonucleoprotein</keyword>
<dbReference type="Pfam" id="PF00829">
    <property type="entry name" value="Ribosomal_L21p"/>
    <property type="match status" value="1"/>
</dbReference>
<name>A0A1F5Z2X9_9BACT</name>
<protein>
    <recommendedName>
        <fullName evidence="4">Large ribosomal subunit protein bL21</fullName>
    </recommendedName>
</protein>
<evidence type="ECO:0000256" key="3">
    <source>
        <dbReference type="ARBA" id="ARBA00023274"/>
    </source>
</evidence>
<gene>
    <name evidence="4" type="primary">rplU</name>
    <name evidence="7" type="ORF">A2777_06120</name>
</gene>
<dbReference type="SUPFAM" id="SSF141091">
    <property type="entry name" value="L21p-like"/>
    <property type="match status" value="1"/>
</dbReference>
<dbReference type="NCBIfam" id="TIGR00061">
    <property type="entry name" value="L21"/>
    <property type="match status" value="1"/>
</dbReference>
<evidence type="ECO:0000256" key="5">
    <source>
        <dbReference type="RuleBase" id="RU000562"/>
    </source>
</evidence>
<keyword evidence="4 5" id="KW-0699">rRNA-binding</keyword>
<comment type="caution">
    <text evidence="7">The sequence shown here is derived from an EMBL/GenBank/DDBJ whole genome shotgun (WGS) entry which is preliminary data.</text>
</comment>